<evidence type="ECO:0008006" key="3">
    <source>
        <dbReference type="Google" id="ProtNLM"/>
    </source>
</evidence>
<evidence type="ECO:0000313" key="1">
    <source>
        <dbReference type="EMBL" id="WRW34716.1"/>
    </source>
</evidence>
<protein>
    <recommendedName>
        <fullName evidence="3">TreP</fullName>
    </recommendedName>
</protein>
<dbReference type="Proteomes" id="UP001432109">
    <property type="component" value="Segment"/>
</dbReference>
<organism evidence="1 2">
    <name type="scientific">Staphylococcus phage CF5</name>
    <dbReference type="NCBI Taxonomy" id="3113739"/>
    <lineage>
        <taxon>Viruses</taxon>
        <taxon>Duplodnaviria</taxon>
        <taxon>Heunggongvirae</taxon>
        <taxon>Uroviricota</taxon>
        <taxon>Caudoviricetes</taxon>
        <taxon>Herelleviridae</taxon>
        <taxon>Twortvirinae</taxon>
        <taxon>Silviavirus</taxon>
    </lineage>
</organism>
<proteinExistence type="predicted"/>
<reference evidence="1" key="1">
    <citation type="submission" date="2023-12" db="EMBL/GenBank/DDBJ databases">
        <title>Isolation and Characterisation of Novel Lytic Bacteriophages for therapeutic applications in Prosthetic Joint Infections.</title>
        <authorList>
            <person name="Burton N."/>
            <person name="Melo L.D.R."/>
            <person name="Pearce B."/>
            <person name="Tadesse M.D."/>
            <person name="Vryonis E."/>
            <person name="Sagona A."/>
        </authorList>
    </citation>
    <scope>NUCLEOTIDE SEQUENCE</scope>
</reference>
<gene>
    <name evidence="1" type="ORF">CF5_0002</name>
</gene>
<dbReference type="EMBL" id="PP034390">
    <property type="protein sequence ID" value="WRW34716.1"/>
    <property type="molecule type" value="Genomic_DNA"/>
</dbReference>
<accession>A0AAX4J7I3</accession>
<name>A0AAX4J7I3_9CAUD</name>
<sequence>MNSIEDLKDYFKREEGKHLIIAGTRILLKTAQITENEITLTFIYKGKRAIIKLKHETGDLFYLVVRTDFQIGAKYCFFYNETDKFSDRFMSELIEFLQDVESNNLYLEWE</sequence>
<evidence type="ECO:0000313" key="2">
    <source>
        <dbReference type="Proteomes" id="UP001432109"/>
    </source>
</evidence>